<keyword evidence="3" id="KW-1185">Reference proteome</keyword>
<gene>
    <name evidence="2" type="ORF">CGOC_LOCUS2549</name>
</gene>
<organism evidence="2 3">
    <name type="scientific">Cylicostephanus goldi</name>
    <name type="common">Nematode worm</name>
    <dbReference type="NCBI Taxonomy" id="71465"/>
    <lineage>
        <taxon>Eukaryota</taxon>
        <taxon>Metazoa</taxon>
        <taxon>Ecdysozoa</taxon>
        <taxon>Nematoda</taxon>
        <taxon>Chromadorea</taxon>
        <taxon>Rhabditida</taxon>
        <taxon>Rhabditina</taxon>
        <taxon>Rhabditomorpha</taxon>
        <taxon>Strongyloidea</taxon>
        <taxon>Strongylidae</taxon>
        <taxon>Cylicostephanus</taxon>
    </lineage>
</organism>
<dbReference type="PANTHER" id="PTHR31895">
    <property type="entry name" value="PROTEIN CBG03177-RELATED"/>
    <property type="match status" value="1"/>
</dbReference>
<dbReference type="EMBL" id="UYRV01005776">
    <property type="protein sequence ID" value="VDK52987.1"/>
    <property type="molecule type" value="Genomic_DNA"/>
</dbReference>
<protein>
    <submittedName>
        <fullName evidence="2">Uncharacterized protein</fullName>
    </submittedName>
</protein>
<feature type="region of interest" description="Disordered" evidence="1">
    <location>
        <begin position="390"/>
        <end position="420"/>
    </location>
</feature>
<dbReference type="AlphaFoldDB" id="A0A3P6R301"/>
<reference evidence="2 3" key="1">
    <citation type="submission" date="2018-11" db="EMBL/GenBank/DDBJ databases">
        <authorList>
            <consortium name="Pathogen Informatics"/>
        </authorList>
    </citation>
    <scope>NUCLEOTIDE SEQUENCE [LARGE SCALE GENOMIC DNA]</scope>
</reference>
<sequence length="420" mass="46565">MLSHLSGSAVSAEQYKSFLQEIISTLIAAMRTTFALFLVLPAVLSSKISTARPKRQCPCAEVLPVPPPCKCLAGITAQCTCMRPTFQPVCPCAVQLQLSQCRAACLRTCTSTCARSVFAATCPASCGYSCSHSCMHQQVVPIHVVMPKLVPVERCLPVCQQSCTRSCTTVFTVETCTLLCPQPCERRCIKMFPILKHKVTKIRTITEKRVLTVKNCLAACRPRCEPQCIYARPYPMATLIEESRPIIDNRLLPYPGPVPPFQKPLQKPKHDASSEEMLDADQSKAEELNPNLAAQKYIQEQSSRDMHSPIKENPDQQQMPFKPSFSPPLPITEPVFPELLHNNPSVSQRANHPRLYSFDQEESIGSYRDGLGGYEYPSRIEFPKDARSGWQSAIPEDMAAMPEQSGKQSSGLDGAEETFP</sequence>
<proteinExistence type="predicted"/>
<accession>A0A3P6R301</accession>
<dbReference type="PANTHER" id="PTHR31895:SF17">
    <property type="entry name" value="TIL DOMAIN-CONTAINING PROTEIN"/>
    <property type="match status" value="1"/>
</dbReference>
<feature type="region of interest" description="Disordered" evidence="1">
    <location>
        <begin position="300"/>
        <end position="320"/>
    </location>
</feature>
<feature type="compositionally biased region" description="Basic and acidic residues" evidence="1">
    <location>
        <begin position="302"/>
        <end position="314"/>
    </location>
</feature>
<feature type="non-terminal residue" evidence="2">
    <location>
        <position position="420"/>
    </location>
</feature>
<dbReference type="OrthoDB" id="5876522at2759"/>
<evidence type="ECO:0000313" key="3">
    <source>
        <dbReference type="Proteomes" id="UP000271889"/>
    </source>
</evidence>
<name>A0A3P6R301_CYLGO</name>
<evidence type="ECO:0000256" key="1">
    <source>
        <dbReference type="SAM" id="MobiDB-lite"/>
    </source>
</evidence>
<evidence type="ECO:0000313" key="2">
    <source>
        <dbReference type="EMBL" id="VDK52987.1"/>
    </source>
</evidence>
<dbReference type="Proteomes" id="UP000271889">
    <property type="component" value="Unassembled WGS sequence"/>
</dbReference>